<dbReference type="Gene3D" id="1.10.10.10">
    <property type="entry name" value="Winged helix-like DNA-binding domain superfamily/Winged helix DNA-binding domain"/>
    <property type="match status" value="1"/>
</dbReference>
<dbReference type="PANTHER" id="PTHR10815:SF13">
    <property type="entry name" value="METHYLATED-DNA--PROTEIN-CYSTEINE METHYLTRANSFERASE"/>
    <property type="match status" value="1"/>
</dbReference>
<feature type="domain" description="Methylated-DNA-[protein]-cysteine S-methyltransferase DNA binding" evidence="13">
    <location>
        <begin position="103"/>
        <end position="181"/>
    </location>
</feature>
<evidence type="ECO:0000256" key="2">
    <source>
        <dbReference type="ARBA" id="ARBA00008711"/>
    </source>
</evidence>
<dbReference type="InterPro" id="IPR036388">
    <property type="entry name" value="WH-like_DNA-bd_sf"/>
</dbReference>
<dbReference type="InterPro" id="IPR014048">
    <property type="entry name" value="MethylDNA_cys_MeTrfase_DNA-bd"/>
</dbReference>
<keyword evidence="6" id="KW-0808">Transferase</keyword>
<protein>
    <recommendedName>
        <fullName evidence="4">Methylated-DNA--protein-cysteine methyltransferase</fullName>
        <ecNumber evidence="3">2.1.1.63</ecNumber>
    </recommendedName>
    <alternativeName>
        <fullName evidence="9">6-O-methylguanine-DNA methyltransferase</fullName>
    </alternativeName>
    <alternativeName>
        <fullName evidence="11">DNA repair MTase</fullName>
    </alternativeName>
    <alternativeName>
        <fullName evidence="10">O-6-methylguanine-DNA-alkyltransferase</fullName>
    </alternativeName>
</protein>
<dbReference type="InterPro" id="IPR036217">
    <property type="entry name" value="MethylDNA_cys_MeTrfase_DNAb"/>
</dbReference>
<dbReference type="EMBL" id="JABWAB010000011">
    <property type="protein sequence ID" value="KAF6044184.1"/>
    <property type="molecule type" value="Genomic_DNA"/>
</dbReference>
<dbReference type="GO" id="GO:0032259">
    <property type="term" value="P:methylation"/>
    <property type="evidence" value="ECO:0007669"/>
    <property type="project" value="UniProtKB-KW"/>
</dbReference>
<comment type="catalytic activity">
    <reaction evidence="1">
        <text>a 4-O-methyl-thymidine in DNA + L-cysteinyl-[protein] = a thymidine in DNA + S-methyl-L-cysteinyl-[protein]</text>
        <dbReference type="Rhea" id="RHEA:53428"/>
        <dbReference type="Rhea" id="RHEA-COMP:10131"/>
        <dbReference type="Rhea" id="RHEA-COMP:10132"/>
        <dbReference type="Rhea" id="RHEA-COMP:13555"/>
        <dbReference type="Rhea" id="RHEA-COMP:13556"/>
        <dbReference type="ChEBI" id="CHEBI:29950"/>
        <dbReference type="ChEBI" id="CHEBI:82612"/>
        <dbReference type="ChEBI" id="CHEBI:137386"/>
        <dbReference type="ChEBI" id="CHEBI:137387"/>
        <dbReference type="EC" id="2.1.1.63"/>
    </reaction>
</comment>
<dbReference type="Pfam" id="PF01035">
    <property type="entry name" value="DNA_binding_1"/>
    <property type="match status" value="1"/>
</dbReference>
<dbReference type="AlphaFoldDB" id="A0A8X7NI33"/>
<dbReference type="GO" id="GO:0003908">
    <property type="term" value="F:methylated-DNA-[protein]-cysteine S-methyltransferase activity"/>
    <property type="evidence" value="ECO:0007669"/>
    <property type="project" value="UniProtKB-EC"/>
</dbReference>
<dbReference type="GO" id="GO:0006281">
    <property type="term" value="P:DNA repair"/>
    <property type="evidence" value="ECO:0007669"/>
    <property type="project" value="UniProtKB-KW"/>
</dbReference>
<name>A0A8X7NI33_CANPA</name>
<dbReference type="EC" id="2.1.1.63" evidence="3"/>
<keyword evidence="5" id="KW-0489">Methyltransferase</keyword>
<evidence type="ECO:0000313" key="15">
    <source>
        <dbReference type="Proteomes" id="UP000590412"/>
    </source>
</evidence>
<proteinExistence type="inferred from homology"/>
<evidence type="ECO:0000256" key="5">
    <source>
        <dbReference type="ARBA" id="ARBA00022603"/>
    </source>
</evidence>
<evidence type="ECO:0000256" key="6">
    <source>
        <dbReference type="ARBA" id="ARBA00022679"/>
    </source>
</evidence>
<dbReference type="PROSITE" id="PS00374">
    <property type="entry name" value="MGMT"/>
    <property type="match status" value="1"/>
</dbReference>
<comment type="catalytic activity">
    <reaction evidence="12">
        <text>a 6-O-methyl-2'-deoxyguanosine in DNA + L-cysteinyl-[protein] = S-methyl-L-cysteinyl-[protein] + a 2'-deoxyguanosine in DNA</text>
        <dbReference type="Rhea" id="RHEA:24000"/>
        <dbReference type="Rhea" id="RHEA-COMP:10131"/>
        <dbReference type="Rhea" id="RHEA-COMP:10132"/>
        <dbReference type="Rhea" id="RHEA-COMP:11367"/>
        <dbReference type="Rhea" id="RHEA-COMP:11368"/>
        <dbReference type="ChEBI" id="CHEBI:29950"/>
        <dbReference type="ChEBI" id="CHEBI:82612"/>
        <dbReference type="ChEBI" id="CHEBI:85445"/>
        <dbReference type="ChEBI" id="CHEBI:85448"/>
        <dbReference type="EC" id="2.1.1.63"/>
    </reaction>
</comment>
<evidence type="ECO:0000256" key="8">
    <source>
        <dbReference type="ARBA" id="ARBA00023204"/>
    </source>
</evidence>
<evidence type="ECO:0000256" key="9">
    <source>
        <dbReference type="ARBA" id="ARBA00030795"/>
    </source>
</evidence>
<evidence type="ECO:0000256" key="10">
    <source>
        <dbReference type="ARBA" id="ARBA00031621"/>
    </source>
</evidence>
<dbReference type="PANTHER" id="PTHR10815">
    <property type="entry name" value="METHYLATED-DNA--PROTEIN-CYSTEINE METHYLTRANSFERASE"/>
    <property type="match status" value="1"/>
</dbReference>
<dbReference type="CDD" id="cd06445">
    <property type="entry name" value="ATase"/>
    <property type="match status" value="1"/>
</dbReference>
<dbReference type="SUPFAM" id="SSF46767">
    <property type="entry name" value="Methylated DNA-protein cysteine methyltransferase, C-terminal domain"/>
    <property type="match status" value="1"/>
</dbReference>
<sequence length="197" mass="22224">MKVSNSPRKHLYYTSVFATPVNALLVVDPEGKLYYASLGQNITNLQNLLVKDFQHQKHVQLKPLSTIHDKCKATETVERFKQLIEDPRKPQEFTIEIIFGTRLQRRIWQELMKIPIGEVKTYTQIADGLNLSGKYARVIGAGCSSNRIAIVVPCHRVVGSDKQLTGYRYGKDTKAYLLKHELGDKLLEIGLASDGAL</sequence>
<comment type="caution">
    <text evidence="14">The sequence shown here is derived from an EMBL/GenBank/DDBJ whole genome shotgun (WGS) entry which is preliminary data.</text>
</comment>
<evidence type="ECO:0000256" key="12">
    <source>
        <dbReference type="ARBA" id="ARBA00049348"/>
    </source>
</evidence>
<reference evidence="14" key="1">
    <citation type="submission" date="2020-03" db="EMBL/GenBank/DDBJ databases">
        <title>FDA dAtabase for Regulatory Grade micrObial Sequences (FDA-ARGOS): Supporting development and validation of Infectious Disease Dx tests.</title>
        <authorList>
            <person name="Campos J."/>
            <person name="Goldberg B."/>
            <person name="Tallon L."/>
            <person name="Sadzewicz L."/>
            <person name="Vavikolanu K."/>
            <person name="Mehta A."/>
            <person name="Aluvathingal J."/>
            <person name="Nadendla S."/>
            <person name="Nandy P."/>
            <person name="Geyer C."/>
            <person name="Yan Y."/>
            <person name="Sichtig H."/>
        </authorList>
    </citation>
    <scope>NUCLEOTIDE SEQUENCE [LARGE SCALE GENOMIC DNA]</scope>
    <source>
        <strain evidence="14">FDAARGOS_652</strain>
    </source>
</reference>
<evidence type="ECO:0000256" key="4">
    <source>
        <dbReference type="ARBA" id="ARBA00015377"/>
    </source>
</evidence>
<gene>
    <name evidence="14" type="ORF">FOB60_005277</name>
</gene>
<dbReference type="OrthoDB" id="1907495at2759"/>
<dbReference type="Proteomes" id="UP000590412">
    <property type="component" value="Unassembled WGS sequence"/>
</dbReference>
<dbReference type="InterPro" id="IPR001497">
    <property type="entry name" value="MethylDNA_cys_MeTrfase_AS"/>
</dbReference>
<evidence type="ECO:0000313" key="14">
    <source>
        <dbReference type="EMBL" id="KAF6044184.1"/>
    </source>
</evidence>
<evidence type="ECO:0000259" key="13">
    <source>
        <dbReference type="Pfam" id="PF01035"/>
    </source>
</evidence>
<evidence type="ECO:0000256" key="1">
    <source>
        <dbReference type="ARBA" id="ARBA00001286"/>
    </source>
</evidence>
<keyword evidence="8" id="KW-0234">DNA repair</keyword>
<keyword evidence="7" id="KW-0227">DNA damage</keyword>
<organism evidence="14 15">
    <name type="scientific">Candida parapsilosis</name>
    <name type="common">Yeast</name>
    <dbReference type="NCBI Taxonomy" id="5480"/>
    <lineage>
        <taxon>Eukaryota</taxon>
        <taxon>Fungi</taxon>
        <taxon>Dikarya</taxon>
        <taxon>Ascomycota</taxon>
        <taxon>Saccharomycotina</taxon>
        <taxon>Pichiomycetes</taxon>
        <taxon>Debaryomycetaceae</taxon>
        <taxon>Candida/Lodderomyces clade</taxon>
        <taxon>Candida</taxon>
    </lineage>
</organism>
<evidence type="ECO:0000256" key="11">
    <source>
        <dbReference type="ARBA" id="ARBA00033095"/>
    </source>
</evidence>
<comment type="similarity">
    <text evidence="2">Belongs to the MGMT family.</text>
</comment>
<dbReference type="NCBIfam" id="TIGR00589">
    <property type="entry name" value="ogt"/>
    <property type="match status" value="1"/>
</dbReference>
<evidence type="ECO:0000256" key="7">
    <source>
        <dbReference type="ARBA" id="ARBA00022763"/>
    </source>
</evidence>
<evidence type="ECO:0000256" key="3">
    <source>
        <dbReference type="ARBA" id="ARBA00011918"/>
    </source>
</evidence>
<accession>A0A8X7NI33</accession>